<accession>A0A377G9D7</accession>
<sequence>MSQNKQEHDSIQLNEMLYYQNLVPGQQKSPLIDDFRSECLEQEKDELIKKHRAGLLMEFPPILSFSNAQEKNKFYEKEAQNNQQFCCGGMAPISVSFVNGTAFSAKDDYMFCSGSGQIYEGSKKTIDEEIKEDICQEPFGSPSQEALMDGLKIFDNAVAQRNQSSITIAEESPVLTEMKSPTTPFDTTLKRKE</sequence>
<dbReference type="GeneID" id="93291937"/>
<dbReference type="EMBL" id="UGGT01000001">
    <property type="protein sequence ID" value="STO21425.1"/>
    <property type="molecule type" value="Genomic_DNA"/>
</dbReference>
<dbReference type="AlphaFoldDB" id="A0A377G9D7"/>
<dbReference type="OrthoDB" id="5650571at2"/>
<evidence type="ECO:0000313" key="1">
    <source>
        <dbReference type="EMBL" id="STO21425.1"/>
    </source>
</evidence>
<dbReference type="RefSeq" id="WP_010653701.1">
    <property type="nucleotide sequence ID" value="NZ_JAPHOO010000001.1"/>
</dbReference>
<keyword evidence="2" id="KW-1185">Reference proteome</keyword>
<gene>
    <name evidence="1" type="ORF">NCTC11370_01492</name>
</gene>
<dbReference type="STRING" id="1094715.GCA_000236165_00931"/>
<reference evidence="1 2" key="1">
    <citation type="submission" date="2018-06" db="EMBL/GenBank/DDBJ databases">
        <authorList>
            <consortium name="Pathogen Informatics"/>
            <person name="Doyle S."/>
        </authorList>
    </citation>
    <scope>NUCLEOTIDE SEQUENCE [LARGE SCALE GENOMIC DNA]</scope>
    <source>
        <strain evidence="1 2">NCTC11370</strain>
    </source>
</reference>
<dbReference type="Proteomes" id="UP000254554">
    <property type="component" value="Unassembled WGS sequence"/>
</dbReference>
<name>A0A377G9D7_9GAMM</name>
<protein>
    <submittedName>
        <fullName evidence="1">Uncharacterized protein</fullName>
    </submittedName>
</protein>
<proteinExistence type="predicted"/>
<evidence type="ECO:0000313" key="2">
    <source>
        <dbReference type="Proteomes" id="UP000254554"/>
    </source>
</evidence>
<organism evidence="1 2">
    <name type="scientific">Fluoribacter dumoffii</name>
    <dbReference type="NCBI Taxonomy" id="463"/>
    <lineage>
        <taxon>Bacteria</taxon>
        <taxon>Pseudomonadati</taxon>
        <taxon>Pseudomonadota</taxon>
        <taxon>Gammaproteobacteria</taxon>
        <taxon>Legionellales</taxon>
        <taxon>Legionellaceae</taxon>
        <taxon>Fluoribacter</taxon>
    </lineage>
</organism>